<dbReference type="Pfam" id="PF01935">
    <property type="entry name" value="DUF87"/>
    <property type="match status" value="1"/>
</dbReference>
<dbReference type="PANTHER" id="PTHR30121">
    <property type="entry name" value="UNCHARACTERIZED PROTEIN YJGR-RELATED"/>
    <property type="match status" value="1"/>
</dbReference>
<dbReference type="PANTHER" id="PTHR30121:SF6">
    <property type="entry name" value="SLR6007 PROTEIN"/>
    <property type="match status" value="1"/>
</dbReference>
<dbReference type="Proteomes" id="UP000242243">
    <property type="component" value="Unassembled WGS sequence"/>
</dbReference>
<evidence type="ECO:0000259" key="1">
    <source>
        <dbReference type="Pfam" id="PF01935"/>
    </source>
</evidence>
<proteinExistence type="predicted"/>
<name>A0A1I5MDR9_9BACI</name>
<evidence type="ECO:0000313" key="2">
    <source>
        <dbReference type="EMBL" id="SFP07467.1"/>
    </source>
</evidence>
<dbReference type="InterPro" id="IPR017646">
    <property type="entry name" value="Dnd_assoc_2"/>
</dbReference>
<dbReference type="InterPro" id="IPR051162">
    <property type="entry name" value="T4SS_component"/>
</dbReference>
<reference evidence="2 3" key="1">
    <citation type="submission" date="2016-10" db="EMBL/GenBank/DDBJ databases">
        <authorList>
            <person name="de Groot N.N."/>
        </authorList>
    </citation>
    <scope>NUCLEOTIDE SEQUENCE [LARGE SCALE GENOMIC DNA]</scope>
    <source>
        <strain evidence="2 3">DSM 17073</strain>
    </source>
</reference>
<dbReference type="InterPro" id="IPR002789">
    <property type="entry name" value="HerA_central"/>
</dbReference>
<dbReference type="InterPro" id="IPR027417">
    <property type="entry name" value="P-loop_NTPase"/>
</dbReference>
<organism evidence="2 3">
    <name type="scientific">Halolactibacillus halophilus</name>
    <dbReference type="NCBI Taxonomy" id="306540"/>
    <lineage>
        <taxon>Bacteria</taxon>
        <taxon>Bacillati</taxon>
        <taxon>Bacillota</taxon>
        <taxon>Bacilli</taxon>
        <taxon>Bacillales</taxon>
        <taxon>Bacillaceae</taxon>
        <taxon>Halolactibacillus</taxon>
    </lineage>
</organism>
<dbReference type="Gene3D" id="3.40.50.300">
    <property type="entry name" value="P-loop containing nucleotide triphosphate hydrolases"/>
    <property type="match status" value="2"/>
</dbReference>
<sequence length="1751" mass="202598">MLNMLNQFYKYIVNLLVDFFETEQLNIGERFYLAFDSQDDIDAFANAIKEYSNDKEFKYDVLNGKEYKTPIISINEIDLICSNTSEYVSSDFLVTLRNGVSEQEGVFTNSALLMIISKDLDSIIGGSSDLQKQGMPLNATYIANKLEMKIDKSILSKNDKIVLKYKLSKILDEFQMNQLTFFDFEQIFTILMKEELEDSDYKKLGLFRDYELSTTYNKHEQRLNNNSEYFELVKKAHGYGDVNEELSNKFTEQGVKKLSSDEWESLTYAEVERFRSEYENQKKRKKVSLNTVNDQEGIEFIERSESSTAAGKRKNHMLFFNENKSEKIQFKVNVDTSKNVEHLKKEYIKVTNNKEHMEVSIKGKQLVVTLSCVDPEAEDYFSFEYYHETSKTLGGKYFIAVLPFEKEYLQRYTSKFLVNPKRKLLKLLPKSLSDIKIGSFGSGNNNKEVLLEQQNQMIELNSLEVININLGEEIMQADDIIFSLKIREAIVKIMLDANESVKTPIDGKRLWRKIRENQEDIIWNIEQDELYISNQTYSLNSEYKNFFEFENQFINYNYKAAVIKAEQLIPEDIELSVNLREAFSRFINHFIVNKTIPSLSTVNSDWKSRANEYITEYLAAIDEVKEKNITGKPRVDLFKLGTVRTHTGLYLTPFHPLIVAYKLKYFEIVKQESIDMIILEQLIPESLVPFIYDFYDADSGQNMILKPDYRMDAFEWIEYKPVTEVTISDANQYLAKVIKDKLKQFNAHFEYLFNSHIKAPIKINVINITNDQEVFKGLLEWMIQYIEKNGVNKLFPIEISLYSYHKTVSEFDHFIKMGSVNEFVERYPLNIEKRTVDAEVIFNELQKNILYYKNNLNLVNKDEDIKYAHISFYKMDNIESDALHEMNNLSTGLSIEGLVSSLSVKDTNDCYETGFGSKYIDKDTGNSLFKITSKVNEMAANIINGGNNSYRANESIYSRTSEVNEKLLEIITENSFWTTLVDPTIDLSYFSNNREKFYVIHYSDQYSTGSRYDAITITNKTKQYLEVVKEFLESKNVQATEELLKDVVTSFNVFNGEWLLEIIGSAGHKDREKLSIISGIKYALAHLDHKNITWIPISLEEILRVAGSSNLSKNNGVFSAKNLGSTGKISDDILFIGIEEGEENLKLHYYPIEVKIGFNPTAVISKAKEQIDKVTELLHDNLSNNGTFTNRFYRNFFARLLISTANKLKKANFWPEKNYQLSDHVLNSLINENYDISRKLEPIIGKGAVLSFKKKSYIKEKELTNNVLYLTLLEDDGYYGLIQSIKVLSKNLRQGRSDFVKEELLYYNYKIDVLAEEQIIDDHAEGEVHSNDSSFDIGEQHIDSIINAEESDITKENNIETIEKVVSPEPIQEEDHRDLEQTRLLIGTVENTNQKIYWEFGHHQLSNRHLLISGKSGQGKTYFMQCLLLEKAKRGISSVIIDYTEGFLPNQLESEFTSYLGGKITNRIVYNEKFPINPFAKNVRDLEGIKLPEMNVDVAERVKSVFESVYSSLGIQQLNAIYQATMDGLDRYEENMSLKYLEVCLEEQGSTYAKTALSQIKPLIDRDPFQSKETINWSDIFNDRGEVYIIQLTNFTRQVQLIITEFILWDLWNYSLKHGEKNKPLPVILDEAQNLDHRENSPSGRILTEGRKFGWSGWYATQFLKSQLDSAELSRLQNSGEKIYFAAPDQEISNIAASLANDRSERYEWEQKLRRLKKGQCIVNGPIRTENGDLSTTQSIIVNISPLSERI</sequence>
<dbReference type="SUPFAM" id="SSF52540">
    <property type="entry name" value="P-loop containing nucleoside triphosphate hydrolases"/>
    <property type="match status" value="1"/>
</dbReference>
<dbReference type="EMBL" id="FOXC01000005">
    <property type="protein sequence ID" value="SFP07467.1"/>
    <property type="molecule type" value="Genomic_DNA"/>
</dbReference>
<accession>A0A1I5MDR9</accession>
<gene>
    <name evidence="2" type="ORF">SAMN05421839_10534</name>
</gene>
<dbReference type="NCBIfam" id="TIGR03237">
    <property type="entry name" value="dnd_assoc_2"/>
    <property type="match status" value="1"/>
</dbReference>
<feature type="domain" description="Helicase HerA central" evidence="1">
    <location>
        <begin position="1386"/>
        <end position="1608"/>
    </location>
</feature>
<dbReference type="STRING" id="306540.SAMN05421839_10534"/>
<protein>
    <submittedName>
        <fullName evidence="2">DNA phosphorothioation-dependent restriction protein DptH</fullName>
    </submittedName>
</protein>
<evidence type="ECO:0000313" key="3">
    <source>
        <dbReference type="Proteomes" id="UP000242243"/>
    </source>
</evidence>